<gene>
    <name evidence="3" type="ORF">IQ17_04292</name>
</gene>
<dbReference type="OrthoDB" id="9771846at2"/>
<dbReference type="Pfam" id="PF03808">
    <property type="entry name" value="Glyco_tran_WecG"/>
    <property type="match status" value="1"/>
</dbReference>
<dbReference type="PANTHER" id="PTHR34136">
    <property type="match status" value="1"/>
</dbReference>
<keyword evidence="4" id="KW-1185">Reference proteome</keyword>
<dbReference type="PANTHER" id="PTHR34136:SF1">
    <property type="entry name" value="UDP-N-ACETYL-D-MANNOSAMINURONIC ACID TRANSFERASE"/>
    <property type="match status" value="1"/>
</dbReference>
<dbReference type="InterPro" id="IPR004629">
    <property type="entry name" value="WecG_TagA_CpsF"/>
</dbReference>
<comment type="caution">
    <text evidence="3">The sequence shown here is derived from an EMBL/GenBank/DDBJ whole genome shotgun (WGS) entry which is preliminary data.</text>
</comment>
<protein>
    <submittedName>
        <fullName evidence="3">N-acetylglucosaminyldiphosphoundecaprenol N-acetyl-beta-D-mannosaminyltransferase</fullName>
    </submittedName>
</protein>
<dbReference type="GO" id="GO:0016758">
    <property type="term" value="F:hexosyltransferase activity"/>
    <property type="evidence" value="ECO:0007669"/>
    <property type="project" value="TreeGrafter"/>
</dbReference>
<dbReference type="RefSeq" id="WP_145637883.1">
    <property type="nucleotide sequence ID" value="NZ_CP088014.1"/>
</dbReference>
<dbReference type="NCBIfam" id="TIGR00696">
    <property type="entry name" value="wecG_tagA_cpsF"/>
    <property type="match status" value="1"/>
</dbReference>
<dbReference type="EMBL" id="VLKL01000012">
    <property type="protein sequence ID" value="TWI01933.1"/>
    <property type="molecule type" value="Genomic_DNA"/>
</dbReference>
<evidence type="ECO:0000313" key="3">
    <source>
        <dbReference type="EMBL" id="TWI01933.1"/>
    </source>
</evidence>
<name>A0A562L2S6_9BRAD</name>
<dbReference type="Proteomes" id="UP000317176">
    <property type="component" value="Unassembled WGS sequence"/>
</dbReference>
<keyword evidence="1" id="KW-0328">Glycosyltransferase</keyword>
<organism evidence="3 4">
    <name type="scientific">Bradyrhizobium daqingense</name>
    <dbReference type="NCBI Taxonomy" id="993502"/>
    <lineage>
        <taxon>Bacteria</taxon>
        <taxon>Pseudomonadati</taxon>
        <taxon>Pseudomonadota</taxon>
        <taxon>Alphaproteobacteria</taxon>
        <taxon>Hyphomicrobiales</taxon>
        <taxon>Nitrobacteraceae</taxon>
        <taxon>Bradyrhizobium</taxon>
    </lineage>
</organism>
<sequence length="264" mass="29050">MENPIIRTNVLGIPVSLVNLVQAARQVSAWALDGSKAYSVFVRDVPSLMLALRQSELSDLHQTADLVVADGTPLVWVAQMKGHGNKIGRVPGADLVEEVCKLSLSSGQSHFFYGGKPGVAQRMADNLTRRYPGLRVAGISSPPMLDIGPDFDLLKACRDDIEEIRARNPDVIWVGISSPKQEYWIAKAVATLDRGVFIGVGAAFDFHSGAVKRAPAWMRNNGLEWLHRLMSDPRRLWRRYLVLAPMFVVKALGELLLAGKQRTG</sequence>
<dbReference type="AlphaFoldDB" id="A0A562L2S6"/>
<reference evidence="3 4" key="1">
    <citation type="journal article" date="2015" name="Stand. Genomic Sci.">
        <title>Genomic Encyclopedia of Bacterial and Archaeal Type Strains, Phase III: the genomes of soil and plant-associated and newly described type strains.</title>
        <authorList>
            <person name="Whitman W.B."/>
            <person name="Woyke T."/>
            <person name="Klenk H.P."/>
            <person name="Zhou Y."/>
            <person name="Lilburn T.G."/>
            <person name="Beck B.J."/>
            <person name="De Vos P."/>
            <person name="Vandamme P."/>
            <person name="Eisen J.A."/>
            <person name="Garrity G."/>
            <person name="Hugenholtz P."/>
            <person name="Kyrpides N.C."/>
        </authorList>
    </citation>
    <scope>NUCLEOTIDE SEQUENCE [LARGE SCALE GENOMIC DNA]</scope>
    <source>
        <strain evidence="3 4">CGMCC 1.10947</strain>
    </source>
</reference>
<evidence type="ECO:0000256" key="2">
    <source>
        <dbReference type="ARBA" id="ARBA00022679"/>
    </source>
</evidence>
<keyword evidence="2 3" id="KW-0808">Transferase</keyword>
<evidence type="ECO:0000256" key="1">
    <source>
        <dbReference type="ARBA" id="ARBA00022676"/>
    </source>
</evidence>
<evidence type="ECO:0000313" key="4">
    <source>
        <dbReference type="Proteomes" id="UP000317176"/>
    </source>
</evidence>
<dbReference type="CDD" id="cd06533">
    <property type="entry name" value="Glyco_transf_WecG_TagA"/>
    <property type="match status" value="1"/>
</dbReference>
<proteinExistence type="predicted"/>
<accession>A0A562L2S6</accession>